<sequence length="48" mass="4958">MGQDKGKTQMPKAGPVQPSQATSQTPATSAVNTQASMTQKQPKGTAKK</sequence>
<accession>A0ABW2Q125</accession>
<protein>
    <submittedName>
        <fullName evidence="2">Uncharacterized protein</fullName>
    </submittedName>
</protein>
<feature type="region of interest" description="Disordered" evidence="1">
    <location>
        <begin position="1"/>
        <end position="48"/>
    </location>
</feature>
<gene>
    <name evidence="2" type="ORF">ACFQRG_20420</name>
</gene>
<evidence type="ECO:0000313" key="2">
    <source>
        <dbReference type="EMBL" id="MFC7395278.1"/>
    </source>
</evidence>
<evidence type="ECO:0000313" key="3">
    <source>
        <dbReference type="Proteomes" id="UP001596505"/>
    </source>
</evidence>
<keyword evidence="3" id="KW-1185">Reference proteome</keyword>
<dbReference type="Proteomes" id="UP001596505">
    <property type="component" value="Unassembled WGS sequence"/>
</dbReference>
<evidence type="ECO:0000256" key="1">
    <source>
        <dbReference type="SAM" id="MobiDB-lite"/>
    </source>
</evidence>
<proteinExistence type="predicted"/>
<feature type="compositionally biased region" description="Polar residues" evidence="1">
    <location>
        <begin position="17"/>
        <end position="42"/>
    </location>
</feature>
<organism evidence="2 3">
    <name type="scientific">Scopulibacillus cellulosilyticus</name>
    <dbReference type="NCBI Taxonomy" id="2665665"/>
    <lineage>
        <taxon>Bacteria</taxon>
        <taxon>Bacillati</taxon>
        <taxon>Bacillota</taxon>
        <taxon>Bacilli</taxon>
        <taxon>Bacillales</taxon>
        <taxon>Sporolactobacillaceae</taxon>
        <taxon>Scopulibacillus</taxon>
    </lineage>
</organism>
<dbReference type="RefSeq" id="WP_380969660.1">
    <property type="nucleotide sequence ID" value="NZ_JBHTCO010000044.1"/>
</dbReference>
<reference evidence="3" key="1">
    <citation type="journal article" date="2019" name="Int. J. Syst. Evol. Microbiol.">
        <title>The Global Catalogue of Microorganisms (GCM) 10K type strain sequencing project: providing services to taxonomists for standard genome sequencing and annotation.</title>
        <authorList>
            <consortium name="The Broad Institute Genomics Platform"/>
            <consortium name="The Broad Institute Genome Sequencing Center for Infectious Disease"/>
            <person name="Wu L."/>
            <person name="Ma J."/>
        </authorList>
    </citation>
    <scope>NUCLEOTIDE SEQUENCE [LARGE SCALE GENOMIC DNA]</scope>
    <source>
        <strain evidence="3">CGMCC 1.16305</strain>
    </source>
</reference>
<name>A0ABW2Q125_9BACL</name>
<comment type="caution">
    <text evidence="2">The sequence shown here is derived from an EMBL/GenBank/DDBJ whole genome shotgun (WGS) entry which is preliminary data.</text>
</comment>
<dbReference type="EMBL" id="JBHTCO010000044">
    <property type="protein sequence ID" value="MFC7395278.1"/>
    <property type="molecule type" value="Genomic_DNA"/>
</dbReference>